<keyword evidence="14" id="KW-1185">Reference proteome</keyword>
<dbReference type="Pfam" id="PF00395">
    <property type="entry name" value="SLH"/>
    <property type="match status" value="3"/>
</dbReference>
<dbReference type="SUPFAM" id="SSF49265">
    <property type="entry name" value="Fibronectin type III"/>
    <property type="match status" value="2"/>
</dbReference>
<dbReference type="PANTHER" id="PTHR31451:SF39">
    <property type="entry name" value="MANNAN ENDO-1,4-BETA-MANNOSIDASE 1"/>
    <property type="match status" value="1"/>
</dbReference>
<dbReference type="GO" id="GO:0008810">
    <property type="term" value="F:cellulase activity"/>
    <property type="evidence" value="ECO:0007669"/>
    <property type="project" value="InterPro"/>
</dbReference>
<dbReference type="Proteomes" id="UP000298246">
    <property type="component" value="Unassembled WGS sequence"/>
</dbReference>
<keyword evidence="6" id="KW-0378">Hydrolase</keyword>
<evidence type="ECO:0000313" key="13">
    <source>
        <dbReference type="EMBL" id="TFE90884.1"/>
    </source>
</evidence>
<dbReference type="Pfam" id="PF09212">
    <property type="entry name" value="CBM27"/>
    <property type="match status" value="1"/>
</dbReference>
<dbReference type="GO" id="GO:0030245">
    <property type="term" value="P:cellulose catabolic process"/>
    <property type="evidence" value="ECO:0007669"/>
    <property type="project" value="InterPro"/>
</dbReference>
<dbReference type="Gene3D" id="2.60.120.260">
    <property type="entry name" value="Galactose-binding domain-like"/>
    <property type="match status" value="3"/>
</dbReference>
<evidence type="ECO:0000256" key="5">
    <source>
        <dbReference type="ARBA" id="ARBA00022729"/>
    </source>
</evidence>
<evidence type="ECO:0000259" key="12">
    <source>
        <dbReference type="PROSITE" id="PS51272"/>
    </source>
</evidence>
<dbReference type="PROSITE" id="PS50022">
    <property type="entry name" value="FA58C_3"/>
    <property type="match status" value="1"/>
</dbReference>
<proteinExistence type="predicted"/>
<dbReference type="InterPro" id="IPR001547">
    <property type="entry name" value="Glyco_hydro_5"/>
</dbReference>
<evidence type="ECO:0000256" key="1">
    <source>
        <dbReference type="ARBA" id="ARBA00001678"/>
    </source>
</evidence>
<evidence type="ECO:0000259" key="10">
    <source>
        <dbReference type="PROSITE" id="PS50022"/>
    </source>
</evidence>
<dbReference type="PANTHER" id="PTHR31451">
    <property type="match status" value="1"/>
</dbReference>
<comment type="caution">
    <text evidence="13">The sequence shown here is derived from an EMBL/GenBank/DDBJ whole genome shotgun (WGS) entry which is preliminary data.</text>
</comment>
<dbReference type="InterPro" id="IPR008979">
    <property type="entry name" value="Galactose-bd-like_sf"/>
</dbReference>
<dbReference type="PROSITE" id="PS51272">
    <property type="entry name" value="SLH"/>
    <property type="match status" value="3"/>
</dbReference>
<evidence type="ECO:0000256" key="7">
    <source>
        <dbReference type="ARBA" id="ARBA00023295"/>
    </source>
</evidence>
<comment type="catalytic activity">
    <reaction evidence="1">
        <text>Random hydrolysis of (1-&gt;4)-beta-D-mannosidic linkages in mannans, galactomannans and glucomannans.</text>
        <dbReference type="EC" id="3.2.1.78"/>
    </reaction>
</comment>
<accession>A0A4Y8Q9U0</accession>
<dbReference type="InterPro" id="IPR013783">
    <property type="entry name" value="Ig-like_fold"/>
</dbReference>
<dbReference type="Pfam" id="PF00041">
    <property type="entry name" value="fn3"/>
    <property type="match status" value="1"/>
</dbReference>
<feature type="domain" description="Fibronectin type-III" evidence="11">
    <location>
        <begin position="1210"/>
        <end position="1296"/>
    </location>
</feature>
<keyword evidence="4" id="KW-0964">Secreted</keyword>
<dbReference type="GO" id="GO:0005576">
    <property type="term" value="C:extracellular region"/>
    <property type="evidence" value="ECO:0007669"/>
    <property type="project" value="UniProtKB-SubCell"/>
</dbReference>
<evidence type="ECO:0000256" key="9">
    <source>
        <dbReference type="SAM" id="SignalP"/>
    </source>
</evidence>
<gene>
    <name evidence="13" type="ORF">B5M42_03395</name>
</gene>
<evidence type="ECO:0000256" key="2">
    <source>
        <dbReference type="ARBA" id="ARBA00004613"/>
    </source>
</evidence>
<dbReference type="Pfam" id="PF00754">
    <property type="entry name" value="F5_F8_type_C"/>
    <property type="match status" value="1"/>
</dbReference>
<dbReference type="Gene3D" id="3.20.20.80">
    <property type="entry name" value="Glycosidases"/>
    <property type="match status" value="1"/>
</dbReference>
<feature type="signal peptide" evidence="9">
    <location>
        <begin position="1"/>
        <end position="28"/>
    </location>
</feature>
<dbReference type="Gene3D" id="2.60.40.10">
    <property type="entry name" value="Immunoglobulins"/>
    <property type="match status" value="2"/>
</dbReference>
<evidence type="ECO:0000256" key="4">
    <source>
        <dbReference type="ARBA" id="ARBA00022525"/>
    </source>
</evidence>
<dbReference type="InterPro" id="IPR005087">
    <property type="entry name" value="CBM11"/>
</dbReference>
<dbReference type="EC" id="3.2.1.78" evidence="3"/>
<dbReference type="InterPro" id="IPR003961">
    <property type="entry name" value="FN3_dom"/>
</dbReference>
<evidence type="ECO:0000256" key="8">
    <source>
        <dbReference type="SAM" id="MobiDB-lite"/>
    </source>
</evidence>
<dbReference type="PROSITE" id="PS50853">
    <property type="entry name" value="FN3"/>
    <property type="match status" value="1"/>
</dbReference>
<dbReference type="Pfam" id="PF26410">
    <property type="entry name" value="GH5_mannosidase"/>
    <property type="match status" value="1"/>
</dbReference>
<organism evidence="13 14">
    <name type="scientific">Paenibacillus athensensis</name>
    <dbReference type="NCBI Taxonomy" id="1967502"/>
    <lineage>
        <taxon>Bacteria</taxon>
        <taxon>Bacillati</taxon>
        <taxon>Bacillota</taxon>
        <taxon>Bacilli</taxon>
        <taxon>Bacillales</taxon>
        <taxon>Paenibacillaceae</taxon>
        <taxon>Paenibacillus</taxon>
    </lineage>
</organism>
<feature type="chain" id="PRO_5021216460" description="mannan endo-1,4-beta-mannosidase" evidence="9">
    <location>
        <begin position="29"/>
        <end position="1625"/>
    </location>
</feature>
<feature type="domain" description="SLH" evidence="12">
    <location>
        <begin position="156"/>
        <end position="219"/>
    </location>
</feature>
<feature type="region of interest" description="Disordered" evidence="8">
    <location>
        <begin position="393"/>
        <end position="420"/>
    </location>
</feature>
<dbReference type="InterPro" id="IPR049475">
    <property type="entry name" value="Mann_GBD_bact"/>
</dbReference>
<feature type="domain" description="SLH" evidence="12">
    <location>
        <begin position="34"/>
        <end position="97"/>
    </location>
</feature>
<dbReference type="Pfam" id="PF21253">
    <property type="entry name" value="Mann_GBD_bact"/>
    <property type="match status" value="1"/>
</dbReference>
<name>A0A4Y8Q9U0_9BACL</name>
<reference evidence="13 14" key="1">
    <citation type="submission" date="2017-03" db="EMBL/GenBank/DDBJ databases">
        <title>Isolation of Levoglucosan Utilizing Bacteria.</title>
        <authorList>
            <person name="Arya A.S."/>
        </authorList>
    </citation>
    <scope>NUCLEOTIDE SEQUENCE [LARGE SCALE GENOMIC DNA]</scope>
    <source>
        <strain evidence="13 14">MEC069</strain>
    </source>
</reference>
<feature type="domain" description="F5/8 type C" evidence="10">
    <location>
        <begin position="1056"/>
        <end position="1198"/>
    </location>
</feature>
<dbReference type="EMBL" id="MYFO01000003">
    <property type="protein sequence ID" value="TFE90884.1"/>
    <property type="molecule type" value="Genomic_DNA"/>
</dbReference>
<dbReference type="RefSeq" id="WP_134749744.1">
    <property type="nucleotide sequence ID" value="NZ_MYFO02000007.1"/>
</dbReference>
<dbReference type="SUPFAM" id="SSF51445">
    <property type="entry name" value="(Trans)glycosidases"/>
    <property type="match status" value="1"/>
</dbReference>
<dbReference type="InterPro" id="IPR017853">
    <property type="entry name" value="GH"/>
</dbReference>
<dbReference type="InterPro" id="IPR045053">
    <property type="entry name" value="MAN-like"/>
</dbReference>
<evidence type="ECO:0000259" key="11">
    <source>
        <dbReference type="PROSITE" id="PS50853"/>
    </source>
</evidence>
<dbReference type="Pfam" id="PF03425">
    <property type="entry name" value="CBM_11"/>
    <property type="match status" value="1"/>
</dbReference>
<feature type="compositionally biased region" description="Low complexity" evidence="8">
    <location>
        <begin position="398"/>
        <end position="414"/>
    </location>
</feature>
<sequence length="1625" mass="173881">MKVSSLQKKLALCLSLAMAVPVGGPVWAAASSGGPMQPAADMATHWAAQSADKWRQLGVMNGYEDGAFRPDQPITRAEFVALVNRIFGFQEAASEPFADVAADSWYAEDMGKAKQAGYFQGYPGNLAKADARITREEAMTLLARVFQFASTGGNGNAVFADDGSIQDFAYEAVHTLIDQGYMQGYEDHSIRPAAPITRAEVVTLLDRMVARLYNQAGEQTEGRVDGNVVMNHAGVTLKNAEVSGSLYITAGVGEGDAKLDHVHVDGPVYVSGGGEHSVTFADTNVQQVIINKMGKLRLVAEGLTSMHNVVLNSPVRLELSGQTEIDDLEVNRPGEIVVPSGAVVNRLTIGSGAQGVAIDAKGTIKQVTVGAENVKINGQAVGNNQTVQIDENGNLTVGAPGEAGPGPQAGAAGNEAGGGAGKDNAGTVIARAIFDRDDSGFTVAGAYPADTVSGAAYYDSEIGNGALRVDASFTDSSQAWQEVMIKGPAIEQAIQLGDQYKARFTLYVPQSQVQQQNADLNSILVRPSVMFAPDLNPRFGAGTTDRKLSSLPTVTLNNKTYYRYQVEVDIKQTTKAAGKELALGLAFGSWVYTGPLYVDDVMLLRVKSASDFTAAPSVLSHFITASGDKLYDGDQEFRFIGFNVPGLHMIEDPVWHFPDAWEQEDAIRSMAQMGGNATRIYTLSVTGGKNNSGGVKRSHVIALGVFDEEMFRALDRVMALANQYGIRVIIPFVDQWDWQGGIAEYAKFRGKTADKFWTDPQIRDDFKATISYLLNRTNVYTGVKYKDDKAVLCWETGNEIYQATDAWTTDIAAYIKSLDQQHLVMDGKGGVLVESLNNPNIDIITSHYYNYSDPSPFVGRLQADRAGTKGKKPFVLGEFGLTDLPDMINTVEEAVSDGSSGALIWSLRFHNKDGGFYFHSDGNQPVTSRSYHWPGFAENDDYYERDVIRMIRENAYAIRGLSVPAVSVPDAPVALPIKSSSRINWRGATGAQSYDIERAESPNGPWTLIAAGVSDSKALNSSSALYADATAENGVVYYYRIKANNESGVSAPSNVVAVVNTGVTAGNGDSENLAWTKSAVSSSDDGYAGDASAAVDGDPSTRWASTYHDDEWLKVDLGATYKVNRVHILWESAFGKAYQIEVSQDDHNWIPVYAQLSGTGGEEEDVFAGVRARYVRMHGIKRATKYGYSIYEFEVYGQKDQAGDQQSPSAPASLSSPSQTDLSVNLSWTAASDNTGVTGYLVYQNGVLADRVTGTTSTVVGLSPGTEYSFTVRATDAAGNMSVESAPLTVSTTGEPVEAMRNPEVVDRFDTYASDVKLNEAYGSKGAASTAVLVPRDNGKALQLATAFSDNTYTGLEKDLGDLDWTAFEGLSFYLKSDGSGQKLVIQLKANGIAFEAYPSLNTVSEGTVRLKFSDFTPAPWESADRQSALLQSNLNHITTMGIYINQVDGNHSPVQVVLDDIAATEVLYSFDASTEGWSGQLNYGAGLSVTTAVYGNSQGLAANIDLVDPGSDPGALTKYAIQVYPGTPLNLTGKKQLTLTVRAAADPGSSLGNEFAAKLFVKDGGYGWHDGGSHVLTDGAATTLTIDLSDIGDLSEIKGLGVEFGGSTGCSGTAQLFIDHVVVE</sequence>
<protein>
    <recommendedName>
        <fullName evidence="3">mannan endo-1,4-beta-mannosidase</fullName>
        <ecNumber evidence="3">3.2.1.78</ecNumber>
    </recommendedName>
</protein>
<dbReference type="SUPFAM" id="SSF49785">
    <property type="entry name" value="Galactose-binding domain-like"/>
    <property type="match status" value="4"/>
</dbReference>
<evidence type="ECO:0000313" key="14">
    <source>
        <dbReference type="Proteomes" id="UP000298246"/>
    </source>
</evidence>
<dbReference type="Gene3D" id="2.60.120.430">
    <property type="entry name" value="Galactose-binding lectin"/>
    <property type="match status" value="1"/>
</dbReference>
<dbReference type="CDD" id="cd00063">
    <property type="entry name" value="FN3"/>
    <property type="match status" value="1"/>
</dbReference>
<dbReference type="InterPro" id="IPR036116">
    <property type="entry name" value="FN3_sf"/>
</dbReference>
<keyword evidence="7" id="KW-0326">Glycosidase</keyword>
<evidence type="ECO:0000256" key="3">
    <source>
        <dbReference type="ARBA" id="ARBA00012706"/>
    </source>
</evidence>
<evidence type="ECO:0000256" key="6">
    <source>
        <dbReference type="ARBA" id="ARBA00022801"/>
    </source>
</evidence>
<keyword evidence="5 9" id="KW-0732">Signal</keyword>
<dbReference type="OrthoDB" id="185675at2"/>
<comment type="subcellular location">
    <subcellularLocation>
        <location evidence="2">Secreted</location>
    </subcellularLocation>
</comment>
<dbReference type="InterPro" id="IPR001119">
    <property type="entry name" value="SLH_dom"/>
</dbReference>
<dbReference type="SMART" id="SM00060">
    <property type="entry name" value="FN3"/>
    <property type="match status" value="2"/>
</dbReference>
<feature type="domain" description="SLH" evidence="12">
    <location>
        <begin position="98"/>
        <end position="155"/>
    </location>
</feature>
<dbReference type="InterPro" id="IPR015295">
    <property type="entry name" value="CBM27"/>
</dbReference>
<dbReference type="GO" id="GO:0016985">
    <property type="term" value="F:mannan endo-1,4-beta-mannosidase activity"/>
    <property type="evidence" value="ECO:0007669"/>
    <property type="project" value="TreeGrafter"/>
</dbReference>
<dbReference type="InterPro" id="IPR000421">
    <property type="entry name" value="FA58C"/>
</dbReference>